<dbReference type="AlphaFoldDB" id="A0A2U8FWA5"/>
<evidence type="ECO:0008006" key="6">
    <source>
        <dbReference type="Google" id="ProtNLM"/>
    </source>
</evidence>
<evidence type="ECO:0000313" key="4">
    <source>
        <dbReference type="EMBL" id="AWI55187.1"/>
    </source>
</evidence>
<evidence type="ECO:0000256" key="2">
    <source>
        <dbReference type="SAM" id="MobiDB-lite"/>
    </source>
</evidence>
<name>A0A2U8FWA5_9BURK</name>
<reference evidence="4 5" key="1">
    <citation type="submission" date="2018-05" db="EMBL/GenBank/DDBJ databases">
        <title>complete genome sequence of Aquabacterium olei NBRC 110486.</title>
        <authorList>
            <person name="Tang B."/>
            <person name="Chang J."/>
            <person name="Zhang L."/>
            <person name="Yang H."/>
        </authorList>
    </citation>
    <scope>NUCLEOTIDE SEQUENCE [LARGE SCALE GENOMIC DNA]</scope>
    <source>
        <strain evidence="4 5">NBRC 110486</strain>
    </source>
</reference>
<feature type="region of interest" description="Disordered" evidence="2">
    <location>
        <begin position="165"/>
        <end position="185"/>
    </location>
</feature>
<feature type="transmembrane region" description="Helical" evidence="3">
    <location>
        <begin position="98"/>
        <end position="119"/>
    </location>
</feature>
<accession>A0A2U8FWA5</accession>
<dbReference type="Proteomes" id="UP000244892">
    <property type="component" value="Chromosome"/>
</dbReference>
<keyword evidence="3" id="KW-0472">Membrane</keyword>
<evidence type="ECO:0000313" key="5">
    <source>
        <dbReference type="Proteomes" id="UP000244892"/>
    </source>
</evidence>
<keyword evidence="1" id="KW-0175">Coiled coil</keyword>
<feature type="transmembrane region" description="Helical" evidence="3">
    <location>
        <begin position="12"/>
        <end position="38"/>
    </location>
</feature>
<gene>
    <name evidence="4" type="ORF">DEH84_09215</name>
</gene>
<keyword evidence="5" id="KW-1185">Reference proteome</keyword>
<proteinExistence type="predicted"/>
<organism evidence="4 5">
    <name type="scientific">Aquabacterium olei</name>
    <dbReference type="NCBI Taxonomy" id="1296669"/>
    <lineage>
        <taxon>Bacteria</taxon>
        <taxon>Pseudomonadati</taxon>
        <taxon>Pseudomonadota</taxon>
        <taxon>Betaproteobacteria</taxon>
        <taxon>Burkholderiales</taxon>
        <taxon>Aquabacterium</taxon>
    </lineage>
</organism>
<evidence type="ECO:0000256" key="1">
    <source>
        <dbReference type="SAM" id="Coils"/>
    </source>
</evidence>
<feature type="coiled-coil region" evidence="1">
    <location>
        <begin position="229"/>
        <end position="256"/>
    </location>
</feature>
<evidence type="ECO:0000256" key="3">
    <source>
        <dbReference type="SAM" id="Phobius"/>
    </source>
</evidence>
<dbReference type="OrthoDB" id="7032238at2"/>
<dbReference type="KEGG" id="aon:DEH84_09215"/>
<keyword evidence="3" id="KW-0812">Transmembrane</keyword>
<feature type="transmembrane region" description="Helical" evidence="3">
    <location>
        <begin position="58"/>
        <end position="77"/>
    </location>
</feature>
<sequence>MQATEAASGLSWGAALAGAVAATALSFILVVLGVGLGLSSVSPWSYRGAEASTLAASAILWVTLTQVLASGLGGYMAGRLRGRWTRLRSPEVFFRDTAHGLVAWSVATLVMAGLMGSALTGVLGQTARTASAVVSTAADAALGSGSLGDPAGYWVDTLLRGDPLAQATPADPAATPLPPAAGGDPAAERMQAARIVLNALRTGALPNEDVRYLAQLVSARTGLPPDQAEQRVRTQFAKAKQTLADAENTAKQKADDARRASAYGALWMFVALLAGAFVAAAMATFGGRQRDAAVLHSSSI</sequence>
<keyword evidence="3" id="KW-1133">Transmembrane helix</keyword>
<dbReference type="EMBL" id="CP029210">
    <property type="protein sequence ID" value="AWI55187.1"/>
    <property type="molecule type" value="Genomic_DNA"/>
</dbReference>
<feature type="transmembrane region" description="Helical" evidence="3">
    <location>
        <begin position="265"/>
        <end position="285"/>
    </location>
</feature>
<protein>
    <recommendedName>
        <fullName evidence="6">Transmembrane protein</fullName>
    </recommendedName>
</protein>